<protein>
    <submittedName>
        <fullName evidence="2">Uncharacterized protein</fullName>
    </submittedName>
</protein>
<dbReference type="EMBL" id="SLWO01000009">
    <property type="protein sequence ID" value="TCO19938.1"/>
    <property type="molecule type" value="Genomic_DNA"/>
</dbReference>
<dbReference type="InterPro" id="IPR046905">
    <property type="entry name" value="ABC-3C_MC1"/>
</dbReference>
<reference evidence="4" key="2">
    <citation type="journal article" date="2019" name="Int. J. Syst. Evol. Microbiol.">
        <title>The Global Catalogue of Microorganisms (GCM) 10K type strain sequencing project: providing services to taxonomists for standard genome sequencing and annotation.</title>
        <authorList>
            <consortium name="The Broad Institute Genomics Platform"/>
            <consortium name="The Broad Institute Genome Sequencing Center for Infectious Disease"/>
            <person name="Wu L."/>
            <person name="Ma J."/>
        </authorList>
    </citation>
    <scope>NUCLEOTIDE SEQUENCE [LARGE SCALE GENOMIC DNA]</scope>
    <source>
        <strain evidence="4">CGMCC 1.15644</strain>
    </source>
</reference>
<name>A0A4R2H3P0_9SPHI</name>
<dbReference type="Pfam" id="PF20289">
    <property type="entry name" value="MComp1"/>
    <property type="match status" value="1"/>
</dbReference>
<evidence type="ECO:0000313" key="3">
    <source>
        <dbReference type="Proteomes" id="UP000295684"/>
    </source>
</evidence>
<dbReference type="RefSeq" id="WP_132535874.1">
    <property type="nucleotide sequence ID" value="NZ_BMJO01000002.1"/>
</dbReference>
<gene>
    <name evidence="2" type="ORF">EV200_109121</name>
    <name evidence="1" type="ORF">GCM10011413_15230</name>
</gene>
<reference evidence="1" key="1">
    <citation type="journal article" date="2014" name="Int. J. Syst. Evol. Microbiol.">
        <title>Complete genome of a new Firmicutes species belonging to the dominant human colonic microbiota ('Ruminococcus bicirculans') reveals two chromosomes and a selective capacity to utilize plant glucans.</title>
        <authorList>
            <consortium name="NISC Comparative Sequencing Program"/>
            <person name="Wegmann U."/>
            <person name="Louis P."/>
            <person name="Goesmann A."/>
            <person name="Henrissat B."/>
            <person name="Duncan S.H."/>
            <person name="Flint H.J."/>
        </authorList>
    </citation>
    <scope>NUCLEOTIDE SEQUENCE</scope>
    <source>
        <strain evidence="1">CGMCC 1.15644</strain>
    </source>
</reference>
<dbReference type="AlphaFoldDB" id="A0A4R2H3P0"/>
<dbReference type="EMBL" id="BMJO01000002">
    <property type="protein sequence ID" value="GGE49971.1"/>
    <property type="molecule type" value="Genomic_DNA"/>
</dbReference>
<keyword evidence="4" id="KW-1185">Reference proteome</keyword>
<comment type="caution">
    <text evidence="2">The sequence shown here is derived from an EMBL/GenBank/DDBJ whole genome shotgun (WGS) entry which is preliminary data.</text>
</comment>
<evidence type="ECO:0000313" key="4">
    <source>
        <dbReference type="Proteomes" id="UP000622648"/>
    </source>
</evidence>
<dbReference type="Proteomes" id="UP000295684">
    <property type="component" value="Unassembled WGS sequence"/>
</dbReference>
<organism evidence="2 3">
    <name type="scientific">Pedobacter psychrotolerans</name>
    <dbReference type="NCBI Taxonomy" id="1843235"/>
    <lineage>
        <taxon>Bacteria</taxon>
        <taxon>Pseudomonadati</taxon>
        <taxon>Bacteroidota</taxon>
        <taxon>Sphingobacteriia</taxon>
        <taxon>Sphingobacteriales</taxon>
        <taxon>Sphingobacteriaceae</taxon>
        <taxon>Pedobacter</taxon>
    </lineage>
</organism>
<sequence>MTFDQFVFYINHQIEARFSIKSQGTTENEMIEVASENLQNKRLIRFFRPLETSEPRLKTLLVVGINSSNYLKDVLQWAALCKELLLDPETADIYLAIMWTEETQTSIEECLRIEASEDFCRKFVLRPNETKESFVERTFITKVDAPTPLDLGQDPLISAFSVLEQEFAWFNNEEKVKWREAFSSGTSSFDLFNTLINNQSESNEAS</sequence>
<proteinExistence type="predicted"/>
<reference evidence="2 3" key="3">
    <citation type="submission" date="2019-03" db="EMBL/GenBank/DDBJ databases">
        <title>Genomic Encyclopedia of Type Strains, Phase IV (KMG-IV): sequencing the most valuable type-strain genomes for metagenomic binning, comparative biology and taxonomic classification.</title>
        <authorList>
            <person name="Goeker M."/>
        </authorList>
    </citation>
    <scope>NUCLEOTIDE SEQUENCE [LARGE SCALE GENOMIC DNA]</scope>
    <source>
        <strain evidence="2 3">DSM 103236</strain>
    </source>
</reference>
<accession>A0A4R2H3P0</accession>
<evidence type="ECO:0000313" key="1">
    <source>
        <dbReference type="EMBL" id="GGE49971.1"/>
    </source>
</evidence>
<evidence type="ECO:0000313" key="2">
    <source>
        <dbReference type="EMBL" id="TCO19938.1"/>
    </source>
</evidence>
<dbReference type="OrthoDB" id="6840219at2"/>
<dbReference type="Proteomes" id="UP000622648">
    <property type="component" value="Unassembled WGS sequence"/>
</dbReference>
<reference evidence="1" key="4">
    <citation type="submission" date="2024-05" db="EMBL/GenBank/DDBJ databases">
        <authorList>
            <person name="Sun Q."/>
            <person name="Zhou Y."/>
        </authorList>
    </citation>
    <scope>NUCLEOTIDE SEQUENCE</scope>
    <source>
        <strain evidence="1">CGMCC 1.15644</strain>
    </source>
</reference>